<dbReference type="InterPro" id="IPR003676">
    <property type="entry name" value="SAUR_fam"/>
</dbReference>
<organism evidence="3 4">
    <name type="scientific">Vitis vinifera</name>
    <name type="common">Grape</name>
    <dbReference type="NCBI Taxonomy" id="29760"/>
    <lineage>
        <taxon>Eukaryota</taxon>
        <taxon>Viridiplantae</taxon>
        <taxon>Streptophyta</taxon>
        <taxon>Embryophyta</taxon>
        <taxon>Tracheophyta</taxon>
        <taxon>Spermatophyta</taxon>
        <taxon>Magnoliopsida</taxon>
        <taxon>eudicotyledons</taxon>
        <taxon>Gunneridae</taxon>
        <taxon>Pentapetalae</taxon>
        <taxon>rosids</taxon>
        <taxon>Vitales</taxon>
        <taxon>Vitaceae</taxon>
        <taxon>Viteae</taxon>
        <taxon>Vitis</taxon>
    </lineage>
</organism>
<proteinExistence type="inferred from homology"/>
<evidence type="ECO:0008006" key="5">
    <source>
        <dbReference type="Google" id="ProtNLM"/>
    </source>
</evidence>
<evidence type="ECO:0000313" key="4">
    <source>
        <dbReference type="Proteomes" id="UP000288805"/>
    </source>
</evidence>
<reference evidence="3 4" key="1">
    <citation type="journal article" date="2018" name="PLoS Genet.">
        <title>Population sequencing reveals clonal diversity and ancestral inbreeding in the grapevine cultivar Chardonnay.</title>
        <authorList>
            <person name="Roach M.J."/>
            <person name="Johnson D.L."/>
            <person name="Bohlmann J."/>
            <person name="van Vuuren H.J."/>
            <person name="Jones S.J."/>
            <person name="Pretorius I.S."/>
            <person name="Schmidt S.A."/>
            <person name="Borneman A.R."/>
        </authorList>
    </citation>
    <scope>NUCLEOTIDE SEQUENCE [LARGE SCALE GENOMIC DNA]</scope>
    <source>
        <strain evidence="4">cv. Chardonnay</strain>
        <tissue evidence="3">Leaf</tissue>
    </source>
</reference>
<sequence length="192" mass="21144">MADMDVNREKKQGQSENGDHDQQTPNKAQLVLPQISQLVSNPWAPHWPSLLYTKLLLPPFSTTPHTFTFNKNMAKGGKLTITKLRAAVLKKWPSMGKLGRSTSSAIAAVDGGDGEGLRAVYVGKSRRRYLVRPEVADHPVFQELAERSTDSGGGDGVTVSCEVVLFEHLLWMLENGGAEVESMDELVEFYSC</sequence>
<gene>
    <name evidence="3" type="ORF">CK203_003366</name>
</gene>
<evidence type="ECO:0000313" key="3">
    <source>
        <dbReference type="EMBL" id="RVX17103.1"/>
    </source>
</evidence>
<accession>A0A438K7C2</accession>
<evidence type="ECO:0000256" key="2">
    <source>
        <dbReference type="SAM" id="MobiDB-lite"/>
    </source>
</evidence>
<dbReference type="OrthoDB" id="1924524at2759"/>
<dbReference type="Pfam" id="PF02519">
    <property type="entry name" value="Auxin_inducible"/>
    <property type="match status" value="1"/>
</dbReference>
<dbReference type="AlphaFoldDB" id="A0A438K7C2"/>
<dbReference type="GO" id="GO:0009733">
    <property type="term" value="P:response to auxin"/>
    <property type="evidence" value="ECO:0007669"/>
    <property type="project" value="InterPro"/>
</dbReference>
<feature type="compositionally biased region" description="Basic and acidic residues" evidence="2">
    <location>
        <begin position="1"/>
        <end position="22"/>
    </location>
</feature>
<comment type="similarity">
    <text evidence="1">Belongs to the ARG7 family.</text>
</comment>
<feature type="region of interest" description="Disordered" evidence="2">
    <location>
        <begin position="1"/>
        <end position="25"/>
    </location>
</feature>
<evidence type="ECO:0000256" key="1">
    <source>
        <dbReference type="ARBA" id="ARBA00006974"/>
    </source>
</evidence>
<comment type="caution">
    <text evidence="3">The sequence shown here is derived from an EMBL/GenBank/DDBJ whole genome shotgun (WGS) entry which is preliminary data.</text>
</comment>
<dbReference type="PANTHER" id="PTHR35296">
    <property type="entry name" value="EXPRESSED PROTEIN"/>
    <property type="match status" value="1"/>
</dbReference>
<dbReference type="Proteomes" id="UP000288805">
    <property type="component" value="Unassembled WGS sequence"/>
</dbReference>
<dbReference type="PANTHER" id="PTHR35296:SF8">
    <property type="entry name" value="SMALL AUXIN-UP RNA-RELATED"/>
    <property type="match status" value="1"/>
</dbReference>
<name>A0A438K7C2_VITVI</name>
<dbReference type="OMA" id="DSFSNHD"/>
<protein>
    <recommendedName>
        <fullName evidence="5">Auxin-responsive protein SAUR71</fullName>
    </recommendedName>
</protein>
<dbReference type="KEGG" id="vvi:100261740"/>
<dbReference type="EMBL" id="QGNW01000014">
    <property type="protein sequence ID" value="RVX17103.1"/>
    <property type="molecule type" value="Genomic_DNA"/>
</dbReference>